<comment type="caution">
    <text evidence="1">The sequence shown here is derived from an EMBL/GenBank/DDBJ whole genome shotgun (WGS) entry which is preliminary data.</text>
</comment>
<dbReference type="Proteomes" id="UP000290540">
    <property type="component" value="Unassembled WGS sequence"/>
</dbReference>
<dbReference type="EMBL" id="MQTW01000581">
    <property type="protein sequence ID" value="RYC79598.1"/>
    <property type="molecule type" value="Genomic_DNA"/>
</dbReference>
<evidence type="ECO:0000313" key="1">
    <source>
        <dbReference type="EMBL" id="RYC79598.1"/>
    </source>
</evidence>
<evidence type="ECO:0000313" key="2">
    <source>
        <dbReference type="Proteomes" id="UP000290540"/>
    </source>
</evidence>
<organism evidence="1 2">
    <name type="scientific">Fusarium oxysporum f. sp. narcissi</name>
    <dbReference type="NCBI Taxonomy" id="451672"/>
    <lineage>
        <taxon>Eukaryota</taxon>
        <taxon>Fungi</taxon>
        <taxon>Dikarya</taxon>
        <taxon>Ascomycota</taxon>
        <taxon>Pezizomycotina</taxon>
        <taxon>Sordariomycetes</taxon>
        <taxon>Hypocreomycetidae</taxon>
        <taxon>Hypocreales</taxon>
        <taxon>Nectriaceae</taxon>
        <taxon>Fusarium</taxon>
        <taxon>Fusarium oxysporum species complex</taxon>
    </lineage>
</organism>
<reference evidence="1 2" key="1">
    <citation type="submission" date="2016-12" db="EMBL/GenBank/DDBJ databases">
        <title>Draft genome sequence of Fusarium oxysporum causing rot on Narcissus.</title>
        <authorList>
            <person name="Armitage A.D."/>
            <person name="Taylor A."/>
            <person name="Clarkson J.P."/>
            <person name="Harrison R.J."/>
            <person name="Jackson A.C."/>
        </authorList>
    </citation>
    <scope>NUCLEOTIDE SEQUENCE [LARGE SCALE GENOMIC DNA]</scope>
    <source>
        <strain evidence="1 2">N139</strain>
    </source>
</reference>
<sequence>MPLCNTPQPSAAPGTPLTRGYLSPSNTIISLSNALNQILMRQSLSPVLSPKAVKSFLSTLWPTPLNKLHRQPGRNLYVAGRVYRDVELLEKFHDPFKAPAGCDQAIISGLKIECARVPF</sequence>
<accession>A0A4Q2V4Q8</accession>
<dbReference type="AlphaFoldDB" id="A0A4Q2V4Q8"/>
<name>A0A4Q2V4Q8_FUSOX</name>
<gene>
    <name evidence="1" type="ORF">BFJ63_vAg17516</name>
</gene>
<proteinExistence type="predicted"/>
<protein>
    <submittedName>
        <fullName evidence="1">Uncharacterized protein</fullName>
    </submittedName>
</protein>